<organism evidence="5 6">
    <name type="scientific">Phyllotreta striolata</name>
    <name type="common">Striped flea beetle</name>
    <name type="synonym">Crioceris striolata</name>
    <dbReference type="NCBI Taxonomy" id="444603"/>
    <lineage>
        <taxon>Eukaryota</taxon>
        <taxon>Metazoa</taxon>
        <taxon>Ecdysozoa</taxon>
        <taxon>Arthropoda</taxon>
        <taxon>Hexapoda</taxon>
        <taxon>Insecta</taxon>
        <taxon>Pterygota</taxon>
        <taxon>Neoptera</taxon>
        <taxon>Endopterygota</taxon>
        <taxon>Coleoptera</taxon>
        <taxon>Polyphaga</taxon>
        <taxon>Cucujiformia</taxon>
        <taxon>Chrysomeloidea</taxon>
        <taxon>Chrysomelidae</taxon>
        <taxon>Galerucinae</taxon>
        <taxon>Alticini</taxon>
        <taxon>Phyllotreta</taxon>
    </lineage>
</organism>
<feature type="coiled-coil region" evidence="1">
    <location>
        <begin position="178"/>
        <end position="351"/>
    </location>
</feature>
<feature type="compositionally biased region" description="Basic and acidic residues" evidence="2">
    <location>
        <begin position="440"/>
        <end position="455"/>
    </location>
</feature>
<sequence length="677" mass="77107">MVVVSGNWVKNVATYPPSNVISDVVITADRMEPKAILTCRPNSHHFQDRTLVLDQPAKVGRSVARLKPTPNNAIFDCKVLSRHHALLWYENGIFYLQDTKSSNGTFVNNSRLNPENSIHELSSGDIVQFGVDVVENNKKVTHGCIIATIKLYLPDGKEAKASPINEGGMPGMVPLDDLYRLNQILQEANQREQCLESKLSALQHVVDETRKSAEESWQAYVGEERLLSRVSALETQLQQANKNAGDDRLRESLARLQAEKETYQVAAKEALDKLHAERLEAVTMAMEQERARISAEHDAMLAKEQWSQAQADLEELARKYSEQRTESHEQRTKLEQIIQELEAKLEAQESFFIDREIYPCFDAKIQNNESIADKQSDLIYNADVKSEKGVICDNDEKESLLNQSNGLGSHINLTVGPVEEKYESEKALEPNADEQNSNDLRNESQDEPKRVKFEMPDETESYDGNKSCTDGSIEVEIDSKTLKYQFHVAQSELKSKIETLESIASAHRNKIEELDRALQTEQTVSKNYLQENEVLQQELALLRQKWKECCNENQQQKNKLIGVNQELEIALGNLKQSNERLEKFEETSEKSSASPAEPNLLKCVVTFEQLAQLEEELVLIKERFAQVSEDKLRLKRDLASMQGQYEVVCNRFYNKFFWYVMPLIGMVLYLLISAMVS</sequence>
<dbReference type="PROSITE" id="PS50006">
    <property type="entry name" value="FHA_DOMAIN"/>
    <property type="match status" value="1"/>
</dbReference>
<proteinExistence type="predicted"/>
<keyword evidence="3" id="KW-0472">Membrane</keyword>
<dbReference type="OrthoDB" id="687730at2759"/>
<feature type="region of interest" description="Disordered" evidence="2">
    <location>
        <begin position="420"/>
        <end position="470"/>
    </location>
</feature>
<reference evidence="5" key="1">
    <citation type="submission" date="2022-01" db="EMBL/GenBank/DDBJ databases">
        <authorList>
            <person name="King R."/>
        </authorList>
    </citation>
    <scope>NUCLEOTIDE SEQUENCE</scope>
</reference>
<evidence type="ECO:0000313" key="5">
    <source>
        <dbReference type="EMBL" id="CAG9863539.1"/>
    </source>
</evidence>
<keyword evidence="3" id="KW-1133">Transmembrane helix</keyword>
<evidence type="ECO:0000256" key="1">
    <source>
        <dbReference type="SAM" id="Coils"/>
    </source>
</evidence>
<keyword evidence="3" id="KW-0812">Transmembrane</keyword>
<name>A0A9N9TX23_PHYSR</name>
<dbReference type="Proteomes" id="UP001153712">
    <property type="component" value="Chromosome 6"/>
</dbReference>
<dbReference type="AlphaFoldDB" id="A0A9N9TX23"/>
<dbReference type="EMBL" id="OU900099">
    <property type="protein sequence ID" value="CAG9863539.1"/>
    <property type="molecule type" value="Genomic_DNA"/>
</dbReference>
<dbReference type="SUPFAM" id="SSF49879">
    <property type="entry name" value="SMAD/FHA domain"/>
    <property type="match status" value="1"/>
</dbReference>
<evidence type="ECO:0000259" key="4">
    <source>
        <dbReference type="PROSITE" id="PS50006"/>
    </source>
</evidence>
<accession>A0A9N9TX23</accession>
<dbReference type="CDD" id="cd22679">
    <property type="entry name" value="FHA_SLMAP"/>
    <property type="match status" value="1"/>
</dbReference>
<dbReference type="CDD" id="cd21911">
    <property type="entry name" value="CC1_SLMAP"/>
    <property type="match status" value="1"/>
</dbReference>
<dbReference type="Gene3D" id="2.60.200.20">
    <property type="match status" value="1"/>
</dbReference>
<feature type="coiled-coil region" evidence="1">
    <location>
        <begin position="497"/>
        <end position="630"/>
    </location>
</feature>
<dbReference type="SMART" id="SM00240">
    <property type="entry name" value="FHA"/>
    <property type="match status" value="1"/>
</dbReference>
<dbReference type="InterPro" id="IPR008984">
    <property type="entry name" value="SMAD_FHA_dom_sf"/>
</dbReference>
<protein>
    <recommendedName>
        <fullName evidence="4">FHA domain-containing protein</fullName>
    </recommendedName>
</protein>
<keyword evidence="6" id="KW-1185">Reference proteome</keyword>
<feature type="transmembrane region" description="Helical" evidence="3">
    <location>
        <begin position="656"/>
        <end position="676"/>
    </location>
</feature>
<gene>
    <name evidence="5" type="ORF">PHYEVI_LOCUS9825</name>
</gene>
<dbReference type="InterPro" id="IPR000253">
    <property type="entry name" value="FHA_dom"/>
</dbReference>
<evidence type="ECO:0000313" key="6">
    <source>
        <dbReference type="Proteomes" id="UP001153712"/>
    </source>
</evidence>
<evidence type="ECO:0000256" key="3">
    <source>
        <dbReference type="SAM" id="Phobius"/>
    </source>
</evidence>
<dbReference type="PANTHER" id="PTHR15715:SF37">
    <property type="entry name" value="LD47843P"/>
    <property type="match status" value="1"/>
</dbReference>
<dbReference type="InterPro" id="IPR051176">
    <property type="entry name" value="Cent_Immune-Sig_Mod"/>
</dbReference>
<keyword evidence="1" id="KW-0175">Coiled coil</keyword>
<dbReference type="Pfam" id="PF00498">
    <property type="entry name" value="FHA"/>
    <property type="match status" value="1"/>
</dbReference>
<dbReference type="PANTHER" id="PTHR15715">
    <property type="entry name" value="CENTROSOMAL PROTEIN OF 170 KDA"/>
    <property type="match status" value="1"/>
</dbReference>
<evidence type="ECO:0000256" key="2">
    <source>
        <dbReference type="SAM" id="MobiDB-lite"/>
    </source>
</evidence>
<feature type="domain" description="FHA" evidence="4">
    <location>
        <begin position="57"/>
        <end position="112"/>
    </location>
</feature>